<keyword evidence="2" id="KW-0732">Signal</keyword>
<evidence type="ECO:0000256" key="1">
    <source>
        <dbReference type="SAM" id="MobiDB-lite"/>
    </source>
</evidence>
<dbReference type="Proteomes" id="UP001500879">
    <property type="component" value="Unassembled WGS sequence"/>
</dbReference>
<accession>A0ABP3IR10</accession>
<protein>
    <recommendedName>
        <fullName evidence="5">Secreted protein</fullName>
    </recommendedName>
</protein>
<name>A0ABP3IR10_9ACTN</name>
<feature type="region of interest" description="Disordered" evidence="1">
    <location>
        <begin position="49"/>
        <end position="73"/>
    </location>
</feature>
<feature type="chain" id="PRO_5046100830" description="Secreted protein" evidence="2">
    <location>
        <begin position="27"/>
        <end position="123"/>
    </location>
</feature>
<dbReference type="RefSeq" id="WP_344026978.1">
    <property type="nucleotide sequence ID" value="NZ_BAAABX010000048.1"/>
</dbReference>
<evidence type="ECO:0000256" key="2">
    <source>
        <dbReference type="SAM" id="SignalP"/>
    </source>
</evidence>
<proteinExistence type="predicted"/>
<dbReference type="EMBL" id="BAAABX010000048">
    <property type="protein sequence ID" value="GAA0417643.1"/>
    <property type="molecule type" value="Genomic_DNA"/>
</dbReference>
<keyword evidence="4" id="KW-1185">Reference proteome</keyword>
<evidence type="ECO:0008006" key="5">
    <source>
        <dbReference type="Google" id="ProtNLM"/>
    </source>
</evidence>
<reference evidence="4" key="1">
    <citation type="journal article" date="2019" name="Int. J. Syst. Evol. Microbiol.">
        <title>The Global Catalogue of Microorganisms (GCM) 10K type strain sequencing project: providing services to taxonomists for standard genome sequencing and annotation.</title>
        <authorList>
            <consortium name="The Broad Institute Genomics Platform"/>
            <consortium name="The Broad Institute Genome Sequencing Center for Infectious Disease"/>
            <person name="Wu L."/>
            <person name="Ma J."/>
        </authorList>
    </citation>
    <scope>NUCLEOTIDE SEQUENCE [LARGE SCALE GENOMIC DNA]</scope>
    <source>
        <strain evidence="4">JCM 4788</strain>
    </source>
</reference>
<evidence type="ECO:0000313" key="4">
    <source>
        <dbReference type="Proteomes" id="UP001500879"/>
    </source>
</evidence>
<gene>
    <name evidence="3" type="ORF">GCM10010357_43740</name>
</gene>
<feature type="signal peptide" evidence="2">
    <location>
        <begin position="1"/>
        <end position="26"/>
    </location>
</feature>
<organism evidence="3 4">
    <name type="scientific">Streptomyces luteireticuli</name>
    <dbReference type="NCBI Taxonomy" id="173858"/>
    <lineage>
        <taxon>Bacteria</taxon>
        <taxon>Bacillati</taxon>
        <taxon>Actinomycetota</taxon>
        <taxon>Actinomycetes</taxon>
        <taxon>Kitasatosporales</taxon>
        <taxon>Streptomycetaceae</taxon>
        <taxon>Streptomyces</taxon>
    </lineage>
</organism>
<evidence type="ECO:0000313" key="3">
    <source>
        <dbReference type="EMBL" id="GAA0417643.1"/>
    </source>
</evidence>
<comment type="caution">
    <text evidence="3">The sequence shown here is derived from an EMBL/GenBank/DDBJ whole genome shotgun (WGS) entry which is preliminary data.</text>
</comment>
<sequence>MGQDMMRRLAAVAASAVLLSGAAAMAGGQAFAAPAGGHPVKAGHVHVVEKHDHKKADPKKAERREWDRGMDKKKDKWDHKHHCWTRWDAQSRGYAKWDEARHCWTRAYHGHLQKWDTKHHCWK</sequence>